<sequence length="934" mass="103573">MQGLRVTTTALRRTMALRRLQATPLLQRAFACGTSGAKDKTKLMAPKKPRPADQYVNPSGIDFHHDALKAFLSVNDPTADEVDVAKDQIADALESLRPDMLGPEATVLSLAADKVADPALVLHVYRALRQARVQPAPLVLEISARYCALASNDANAWNTALDIIDEMHDAVHLMGPSADIYEHGINTCAQAGKWIVALRLLNEMRRYNLEPSGDALVMAGQCCIAANELTALDKVLQMIAADKEYLDVDNVYEKLLLTAVGQENAAIAHHVLLHMHEFKQPTTSLRAVSAFWQSLTRPSSQAPVLELTPAHQVQAITAFAADQLWIELHQWLPVLGFPDYMGADAYATSTHYMKIAFHIASYLEARGVGMDGTFYDALLQGCGRHQMLSEAQTLLASHPSVTISSYYFAITACQAQARDAEALFDAYSVAGIDGIGRHIKHKHTHADICDALITSWSKARESRKILAFATTLPAEMLHHSRTMGLVMQAARNVEDYATVVDIFQQAKVHGVKCSAHMYADAMLAYARTERSRLSMRLYAHMQLEEPMLSVHPVVINMLFQCANASPDDMMDVVVDAFHKMDRATSSTTLQSQGVMAFLDVLAKSKALPRAKLAAMHDVWQVVIESPEVYTARDGTRPPNMLNKALLLAVNAFDIDAAENLVISAEDVGIRPSPVTCQLMMRLYSQAEDLSHNALLKDKPAYPDRFEFWWRAFQDQHDAVVNEHTLGPLLLALVRGIPLRAIRGRGPFTVDDAWTLMETQSIPLTRHNAEYLMRIYALDGGEGYDGACRVMNLMHDRNLRHTPTSLQLFAQMALASGNSERLDQLVEFLDAQDDDAIDLWHAVADVIAHADLRLRFWQAHYDRFACTLHARTLALGLTKCDSATELRESWEWLQQAESAPTLLLRADQASALRSRLVAWGESPDDAAWALLLARV</sequence>
<dbReference type="eggNOG" id="ENOG502SPWZ">
    <property type="taxonomic scope" value="Eukaryota"/>
</dbReference>
<evidence type="ECO:0008006" key="5">
    <source>
        <dbReference type="Google" id="ProtNLM"/>
    </source>
</evidence>
<dbReference type="GeneID" id="19949060"/>
<dbReference type="STRING" id="1156394.T0Q8C3"/>
<dbReference type="RefSeq" id="XP_008612436.1">
    <property type="nucleotide sequence ID" value="XM_008614214.1"/>
</dbReference>
<dbReference type="PROSITE" id="PS51375">
    <property type="entry name" value="PPR"/>
    <property type="match status" value="1"/>
</dbReference>
<keyword evidence="1" id="KW-0677">Repeat</keyword>
<evidence type="ECO:0000256" key="1">
    <source>
        <dbReference type="ARBA" id="ARBA00022737"/>
    </source>
</evidence>
<evidence type="ECO:0000313" key="4">
    <source>
        <dbReference type="Proteomes" id="UP000030762"/>
    </source>
</evidence>
<evidence type="ECO:0000256" key="2">
    <source>
        <dbReference type="PROSITE-ProRule" id="PRU00708"/>
    </source>
</evidence>
<gene>
    <name evidence="3" type="ORF">SDRG_08333</name>
</gene>
<dbReference type="Proteomes" id="UP000030762">
    <property type="component" value="Unassembled WGS sequence"/>
</dbReference>
<evidence type="ECO:0000313" key="3">
    <source>
        <dbReference type="EMBL" id="EQC34124.1"/>
    </source>
</evidence>
<reference evidence="3 4" key="1">
    <citation type="submission" date="2012-04" db="EMBL/GenBank/DDBJ databases">
        <title>The Genome Sequence of Saprolegnia declina VS20.</title>
        <authorList>
            <consortium name="The Broad Institute Genome Sequencing Platform"/>
            <person name="Russ C."/>
            <person name="Nusbaum C."/>
            <person name="Tyler B."/>
            <person name="van West P."/>
            <person name="Dieguez-Uribeondo J."/>
            <person name="de Bruijn I."/>
            <person name="Tripathy S."/>
            <person name="Jiang R."/>
            <person name="Young S.K."/>
            <person name="Zeng Q."/>
            <person name="Gargeya S."/>
            <person name="Fitzgerald M."/>
            <person name="Haas B."/>
            <person name="Abouelleil A."/>
            <person name="Alvarado L."/>
            <person name="Arachchi H.M."/>
            <person name="Berlin A."/>
            <person name="Chapman S.B."/>
            <person name="Goldberg J."/>
            <person name="Griggs A."/>
            <person name="Gujja S."/>
            <person name="Hansen M."/>
            <person name="Howarth C."/>
            <person name="Imamovic A."/>
            <person name="Larimer J."/>
            <person name="McCowen C."/>
            <person name="Montmayeur A."/>
            <person name="Murphy C."/>
            <person name="Neiman D."/>
            <person name="Pearson M."/>
            <person name="Priest M."/>
            <person name="Roberts A."/>
            <person name="Saif S."/>
            <person name="Shea T."/>
            <person name="Sisk P."/>
            <person name="Sykes S."/>
            <person name="Wortman J."/>
            <person name="Nusbaum C."/>
            <person name="Birren B."/>
        </authorList>
    </citation>
    <scope>NUCLEOTIDE SEQUENCE [LARGE SCALE GENOMIC DNA]</scope>
    <source>
        <strain evidence="3 4">VS20</strain>
    </source>
</reference>
<dbReference type="InterPro" id="IPR011990">
    <property type="entry name" value="TPR-like_helical_dom_sf"/>
</dbReference>
<dbReference type="PANTHER" id="PTHR47936:SF1">
    <property type="entry name" value="PENTATRICOPEPTIDE REPEAT-CONTAINING PROTEIN GUN1, CHLOROPLASTIC"/>
    <property type="match status" value="1"/>
</dbReference>
<accession>T0Q8C3</accession>
<dbReference type="PANTHER" id="PTHR47936">
    <property type="entry name" value="PPR_LONG DOMAIN-CONTAINING PROTEIN"/>
    <property type="match status" value="1"/>
</dbReference>
<dbReference type="Pfam" id="PF01535">
    <property type="entry name" value="PPR"/>
    <property type="match status" value="1"/>
</dbReference>
<dbReference type="OrthoDB" id="185373at2759"/>
<organism evidence="3 4">
    <name type="scientific">Saprolegnia diclina (strain VS20)</name>
    <dbReference type="NCBI Taxonomy" id="1156394"/>
    <lineage>
        <taxon>Eukaryota</taxon>
        <taxon>Sar</taxon>
        <taxon>Stramenopiles</taxon>
        <taxon>Oomycota</taxon>
        <taxon>Saprolegniomycetes</taxon>
        <taxon>Saprolegniales</taxon>
        <taxon>Saprolegniaceae</taxon>
        <taxon>Saprolegnia</taxon>
    </lineage>
</organism>
<dbReference type="InParanoid" id="T0Q8C3"/>
<proteinExistence type="predicted"/>
<dbReference type="VEuPathDB" id="FungiDB:SDRG_08333"/>
<protein>
    <recommendedName>
        <fullName evidence="5">Pentacotripeptide-repeat region of PRORP domain-containing protein</fullName>
    </recommendedName>
</protein>
<keyword evidence="4" id="KW-1185">Reference proteome</keyword>
<dbReference type="Gene3D" id="1.25.40.10">
    <property type="entry name" value="Tetratricopeptide repeat domain"/>
    <property type="match status" value="2"/>
</dbReference>
<dbReference type="AlphaFoldDB" id="T0Q8C3"/>
<dbReference type="EMBL" id="JH767156">
    <property type="protein sequence ID" value="EQC34124.1"/>
    <property type="molecule type" value="Genomic_DNA"/>
</dbReference>
<dbReference type="OMA" id="QWRHALM"/>
<dbReference type="NCBIfam" id="TIGR00756">
    <property type="entry name" value="PPR"/>
    <property type="match status" value="1"/>
</dbReference>
<name>T0Q8C3_SAPDV</name>
<feature type="repeat" description="PPR" evidence="2">
    <location>
        <begin position="177"/>
        <end position="211"/>
    </location>
</feature>
<dbReference type="InterPro" id="IPR002885">
    <property type="entry name" value="PPR_rpt"/>
</dbReference>